<gene>
    <name evidence="2" type="ORF">F7725_024955</name>
</gene>
<dbReference type="EMBL" id="JAAKFY010000026">
    <property type="protein sequence ID" value="KAF3833750.1"/>
    <property type="molecule type" value="Genomic_DNA"/>
</dbReference>
<organism evidence="2 3">
    <name type="scientific">Dissostichus mawsoni</name>
    <name type="common">Antarctic cod</name>
    <dbReference type="NCBI Taxonomy" id="36200"/>
    <lineage>
        <taxon>Eukaryota</taxon>
        <taxon>Metazoa</taxon>
        <taxon>Chordata</taxon>
        <taxon>Craniata</taxon>
        <taxon>Vertebrata</taxon>
        <taxon>Euteleostomi</taxon>
        <taxon>Actinopterygii</taxon>
        <taxon>Neopterygii</taxon>
        <taxon>Teleostei</taxon>
        <taxon>Neoteleostei</taxon>
        <taxon>Acanthomorphata</taxon>
        <taxon>Eupercaria</taxon>
        <taxon>Perciformes</taxon>
        <taxon>Notothenioidei</taxon>
        <taxon>Nototheniidae</taxon>
        <taxon>Dissostichus</taxon>
    </lineage>
</organism>
<dbReference type="Proteomes" id="UP000518266">
    <property type="component" value="Unassembled WGS sequence"/>
</dbReference>
<proteinExistence type="predicted"/>
<sequence length="234" mass="26145">MLPSGAVCFVAAPGQQQDSQSEEPHGPQPLQQGHVVFGDDHLGQVVGDEGNLMSHANEDEGADQDVQRRVSGDQDQNALGVGGQPDVVLAYEQLGDTNRMRVDVQGEISIQYKKTHRKMGKDFVFSFFLSFWFYLFETDWANVQTKLLISSTNVQRCNVEDGEARWFICSVLNHCLAPFTRYNLSDEKTKELLTVQPSSSTEKVKRLLPSALSSTSLDPWRTTAFFRLPVSSLM</sequence>
<dbReference type="AlphaFoldDB" id="A0A7J5X9R1"/>
<protein>
    <submittedName>
        <fullName evidence="2">Uncharacterized protein</fullName>
    </submittedName>
</protein>
<dbReference type="OrthoDB" id="1932925at2759"/>
<accession>A0A7J5X9R1</accession>
<name>A0A7J5X9R1_DISMA</name>
<evidence type="ECO:0000313" key="2">
    <source>
        <dbReference type="EMBL" id="KAF3833750.1"/>
    </source>
</evidence>
<comment type="caution">
    <text evidence="2">The sequence shown here is derived from an EMBL/GenBank/DDBJ whole genome shotgun (WGS) entry which is preliminary data.</text>
</comment>
<feature type="region of interest" description="Disordered" evidence="1">
    <location>
        <begin position="13"/>
        <end position="34"/>
    </location>
</feature>
<keyword evidence="3" id="KW-1185">Reference proteome</keyword>
<evidence type="ECO:0000313" key="3">
    <source>
        <dbReference type="Proteomes" id="UP000518266"/>
    </source>
</evidence>
<evidence type="ECO:0000256" key="1">
    <source>
        <dbReference type="SAM" id="MobiDB-lite"/>
    </source>
</evidence>
<reference evidence="2 3" key="1">
    <citation type="submission" date="2020-03" db="EMBL/GenBank/DDBJ databases">
        <title>Dissostichus mawsoni Genome sequencing and assembly.</title>
        <authorList>
            <person name="Park H."/>
        </authorList>
    </citation>
    <scope>NUCLEOTIDE SEQUENCE [LARGE SCALE GENOMIC DNA]</scope>
    <source>
        <strain evidence="2">DM0001</strain>
        <tissue evidence="2">Muscle</tissue>
    </source>
</reference>